<proteinExistence type="predicted"/>
<dbReference type="InterPro" id="IPR059177">
    <property type="entry name" value="GH29D-like_dom"/>
</dbReference>
<sequence length="1032" mass="117379">MKTIFQACKVRESVFDETKRDDTLDLGNLVNNSIDAKHFFEETFITEGMKLLFDTAFKRFRGQASGGIVKLTQAMGGGKTHNMVALGLLALDKKVRREILNGEYKNVDSDIRVVAYTGRESDLQYGIWGEIAKQLGKEELFNSYYTPLKAPGQSAWINLLKSDVPTLILLDELPPYLQYTKAVEIGTGTLADITTNALANLFNAIGKAELHNVCLVVSDLQATYEEGSHLLQQSFKELEGEIERSAINIEPVGANTDDLYNILRTRLFEKTASKDEIAEISSGFRNAVSEAKEMRLTNASPEEIVKGILTSYPFHPSVRDIFARFKENQGFQQTRGFIRLTRMMVKNLYSKDMMAKKRYLINAFDINLNDNELMTAVKSIKPELSNAISHDIANQGKSVSELMDLETKTSDMQDLSKLVLMSSLARVTGATIGLSMNEIIGYMAEPGRDITNLKKNIEDFKIKAWYLYTDKENRIFFKRVQNVNAELIETSKTYSYEVAKLKIKEMLATSFKPKMEDCYQQVLVFPSIEEIELKKDKITLILTEPVVGNTGLHSDVEKFYNDSTMKNRVMFLSGQRVTMDKLIEITKEYKAIESIIKRMEYEEKLPANDSQLIQAKDLFDKISVRLFSSIRETFITLYYPKKDGLQKSDFKMEFKSSNFDAEEQIKKVLIEVMKFTTDVDLNNLRKKFEVRIFTVQRMRWSDLMERVATTTSWEWHHPKALEELKTDALKKEIWIEEGGYLDKEPPAPETCVSCRVISRDDDTGEVTLKILPHNGDVVYYEINNDATIASMQVADINNFKTTELKLSFLCVDSKGTNSTGSLLYWTNDVLLKHKIYDNGGSQYIELKASSPNVVIKYTSDGSNPKDVGGVYDGAFEIPKGSKYIQAIAVNEKMGIYSAVKQIEVKEQKFELDKDKPVKLNEPLNATNTTESFALIESIRKFDTKVSGVSINIQEKNSGKFGWLSLDMGDFEVENVDKLTDELNSLIDNFFSDKKYEVNVTINNIKFETGQTFEQWVAEQKSTIESYKNKISQ</sequence>
<evidence type="ECO:0000259" key="1">
    <source>
        <dbReference type="Pfam" id="PF13290"/>
    </source>
</evidence>
<reference evidence="2 3" key="1">
    <citation type="submission" date="2018-06" db="EMBL/GenBank/DDBJ databases">
        <title>Genomic Encyclopedia of Type Strains, Phase I: the one thousand microbial genomes (KMG-I) project.</title>
        <authorList>
            <person name="Kyrpides N."/>
        </authorList>
    </citation>
    <scope>NUCLEOTIDE SEQUENCE [LARGE SCALE GENOMIC DNA]</scope>
    <source>
        <strain evidence="2 3">DSM 19573</strain>
    </source>
</reference>
<organism evidence="2 3">
    <name type="scientific">Ruminiclostridium sufflavum DSM 19573</name>
    <dbReference type="NCBI Taxonomy" id="1121337"/>
    <lineage>
        <taxon>Bacteria</taxon>
        <taxon>Bacillati</taxon>
        <taxon>Bacillota</taxon>
        <taxon>Clostridia</taxon>
        <taxon>Eubacteriales</taxon>
        <taxon>Oscillospiraceae</taxon>
        <taxon>Ruminiclostridium</taxon>
    </lineage>
</organism>
<protein>
    <submittedName>
        <fullName evidence="2">Chitobiase/beta-hexosaminidase-like protein</fullName>
    </submittedName>
</protein>
<evidence type="ECO:0000313" key="2">
    <source>
        <dbReference type="EMBL" id="PYG84914.1"/>
    </source>
</evidence>
<evidence type="ECO:0000313" key="3">
    <source>
        <dbReference type="Proteomes" id="UP000248132"/>
    </source>
</evidence>
<dbReference type="AlphaFoldDB" id="A0A318XSQ5"/>
<name>A0A318XSQ5_9FIRM</name>
<dbReference type="InterPro" id="IPR007555">
    <property type="entry name" value="DUF499"/>
</dbReference>
<dbReference type="Pfam" id="PF04465">
    <property type="entry name" value="DUF499"/>
    <property type="match status" value="1"/>
</dbReference>
<gene>
    <name evidence="2" type="ORF">LY28_03448</name>
</gene>
<dbReference type="OrthoDB" id="9757917at2"/>
<comment type="caution">
    <text evidence="2">The sequence shown here is derived from an EMBL/GenBank/DDBJ whole genome shotgun (WGS) entry which is preliminary data.</text>
</comment>
<dbReference type="Proteomes" id="UP000248132">
    <property type="component" value="Unassembled WGS sequence"/>
</dbReference>
<dbReference type="Pfam" id="PF13290">
    <property type="entry name" value="CHB_HEX_C_1"/>
    <property type="match status" value="1"/>
</dbReference>
<dbReference type="RefSeq" id="WP_110463402.1">
    <property type="nucleotide sequence ID" value="NZ_QKMR01000028.1"/>
</dbReference>
<dbReference type="EMBL" id="QKMR01000028">
    <property type="protein sequence ID" value="PYG84914.1"/>
    <property type="molecule type" value="Genomic_DNA"/>
</dbReference>
<accession>A0A318XSQ5</accession>
<feature type="domain" description="GH29D-like beta-sandwich" evidence="1">
    <location>
        <begin position="840"/>
        <end position="899"/>
    </location>
</feature>
<keyword evidence="3" id="KW-1185">Reference proteome</keyword>